<keyword evidence="3" id="KW-1185">Reference proteome</keyword>
<accession>A0ABR7YC61</accession>
<sequence length="138" mass="15712">MTFTLSKSLEILERTPSVLSNLLSGLSEEWINGNEGQNTWSAKQAVAHLIVCEETNWLPRVKIILFDNTNKTLEPISMTSHFDVAVHHTLDSLLHDFETLRKNGIEALKSYHLNDLDFIKSAFHPEIQEVNLKQLIST</sequence>
<evidence type="ECO:0000313" key="2">
    <source>
        <dbReference type="EMBL" id="MBD1428891.1"/>
    </source>
</evidence>
<proteinExistence type="predicted"/>
<dbReference type="SUPFAM" id="SSF109854">
    <property type="entry name" value="DinB/YfiT-like putative metalloenzymes"/>
    <property type="match status" value="1"/>
</dbReference>
<dbReference type="InterPro" id="IPR034660">
    <property type="entry name" value="DinB/YfiT-like"/>
</dbReference>
<feature type="domain" description="DinB-like" evidence="1">
    <location>
        <begin position="12"/>
        <end position="129"/>
    </location>
</feature>
<comment type="caution">
    <text evidence="2">The sequence shown here is derived from an EMBL/GenBank/DDBJ whole genome shotgun (WGS) entry which is preliminary data.</text>
</comment>
<reference evidence="2 3" key="1">
    <citation type="submission" date="2020-08" db="EMBL/GenBank/DDBJ databases">
        <title>Sphingobacterium sp. DN04309 isolated from aquaculture water.</title>
        <authorList>
            <person name="Zhang M."/>
        </authorList>
    </citation>
    <scope>NUCLEOTIDE SEQUENCE [LARGE SCALE GENOMIC DNA]</scope>
    <source>
        <strain evidence="2 3">DN04309</strain>
    </source>
</reference>
<dbReference type="Gene3D" id="1.20.120.450">
    <property type="entry name" value="dinb family like domain"/>
    <property type="match status" value="1"/>
</dbReference>
<name>A0ABR7YC61_9SPHI</name>
<evidence type="ECO:0000259" key="1">
    <source>
        <dbReference type="Pfam" id="PF12867"/>
    </source>
</evidence>
<dbReference type="Pfam" id="PF12867">
    <property type="entry name" value="DinB_2"/>
    <property type="match status" value="1"/>
</dbReference>
<dbReference type="RefSeq" id="WP_190301632.1">
    <property type="nucleotide sequence ID" value="NZ_JACOIJ010000006.1"/>
</dbReference>
<gene>
    <name evidence="2" type="ORF">H8B04_04795</name>
</gene>
<organism evidence="2 3">
    <name type="scientific">Sphingobacterium litopenaei</name>
    <dbReference type="NCBI Taxonomy" id="2763500"/>
    <lineage>
        <taxon>Bacteria</taxon>
        <taxon>Pseudomonadati</taxon>
        <taxon>Bacteroidota</taxon>
        <taxon>Sphingobacteriia</taxon>
        <taxon>Sphingobacteriales</taxon>
        <taxon>Sphingobacteriaceae</taxon>
        <taxon>Sphingobacterium</taxon>
    </lineage>
</organism>
<evidence type="ECO:0000313" key="3">
    <source>
        <dbReference type="Proteomes" id="UP000651271"/>
    </source>
</evidence>
<protein>
    <submittedName>
        <fullName evidence="2">DinB family protein</fullName>
    </submittedName>
</protein>
<dbReference type="InterPro" id="IPR024775">
    <property type="entry name" value="DinB-like"/>
</dbReference>
<dbReference type="EMBL" id="JACOIJ010000006">
    <property type="protein sequence ID" value="MBD1428891.1"/>
    <property type="molecule type" value="Genomic_DNA"/>
</dbReference>
<dbReference type="Proteomes" id="UP000651271">
    <property type="component" value="Unassembled WGS sequence"/>
</dbReference>